<dbReference type="Proteomes" id="UP000298030">
    <property type="component" value="Unassembled WGS sequence"/>
</dbReference>
<evidence type="ECO:0008006" key="5">
    <source>
        <dbReference type="Google" id="ProtNLM"/>
    </source>
</evidence>
<name>A0A4Y7RQG9_COPMI</name>
<dbReference type="EMBL" id="QPFP01000455">
    <property type="protein sequence ID" value="TEB11081.1"/>
    <property type="molecule type" value="Genomic_DNA"/>
</dbReference>
<protein>
    <recommendedName>
        <fullName evidence="5">Secreted protein</fullName>
    </recommendedName>
</protein>
<evidence type="ECO:0000256" key="1">
    <source>
        <dbReference type="SAM" id="MobiDB-lite"/>
    </source>
</evidence>
<comment type="caution">
    <text evidence="3">The sequence shown here is derived from an EMBL/GenBank/DDBJ whole genome shotgun (WGS) entry which is preliminary data.</text>
</comment>
<sequence>MLSHASWFLSFFRRWNIALKTFLILDSRLLYGADHGRTRNCDGSAAKIFRRFSWGRISRVKAPQQLTSTLMLRSNFACARASILAEFWPWLPTAVVRRPIGERIGRCGSSVTCCILVGKVAVREASPDERRGTYVCRGPDMPKTSRGPQELPQAGMV</sequence>
<evidence type="ECO:0000313" key="4">
    <source>
        <dbReference type="Proteomes" id="UP000298030"/>
    </source>
</evidence>
<accession>A0A4Y7RQG9</accession>
<keyword evidence="4" id="KW-1185">Reference proteome</keyword>
<feature type="signal peptide" evidence="2">
    <location>
        <begin position="1"/>
        <end position="18"/>
    </location>
</feature>
<feature type="region of interest" description="Disordered" evidence="1">
    <location>
        <begin position="133"/>
        <end position="157"/>
    </location>
</feature>
<proteinExistence type="predicted"/>
<feature type="chain" id="PRO_5021201969" description="Secreted protein" evidence="2">
    <location>
        <begin position="19"/>
        <end position="157"/>
    </location>
</feature>
<evidence type="ECO:0000256" key="2">
    <source>
        <dbReference type="SAM" id="SignalP"/>
    </source>
</evidence>
<keyword evidence="2" id="KW-0732">Signal</keyword>
<reference evidence="3 4" key="1">
    <citation type="journal article" date="2019" name="Nat. Ecol. Evol.">
        <title>Megaphylogeny resolves global patterns of mushroom evolution.</title>
        <authorList>
            <person name="Varga T."/>
            <person name="Krizsan K."/>
            <person name="Foldi C."/>
            <person name="Dima B."/>
            <person name="Sanchez-Garcia M."/>
            <person name="Sanchez-Ramirez S."/>
            <person name="Szollosi G.J."/>
            <person name="Szarkandi J.G."/>
            <person name="Papp V."/>
            <person name="Albert L."/>
            <person name="Andreopoulos W."/>
            <person name="Angelini C."/>
            <person name="Antonin V."/>
            <person name="Barry K.W."/>
            <person name="Bougher N.L."/>
            <person name="Buchanan P."/>
            <person name="Buyck B."/>
            <person name="Bense V."/>
            <person name="Catcheside P."/>
            <person name="Chovatia M."/>
            <person name="Cooper J."/>
            <person name="Damon W."/>
            <person name="Desjardin D."/>
            <person name="Finy P."/>
            <person name="Geml J."/>
            <person name="Haridas S."/>
            <person name="Hughes K."/>
            <person name="Justo A."/>
            <person name="Karasinski D."/>
            <person name="Kautmanova I."/>
            <person name="Kiss B."/>
            <person name="Kocsube S."/>
            <person name="Kotiranta H."/>
            <person name="LaButti K.M."/>
            <person name="Lechner B.E."/>
            <person name="Liimatainen K."/>
            <person name="Lipzen A."/>
            <person name="Lukacs Z."/>
            <person name="Mihaltcheva S."/>
            <person name="Morgado L.N."/>
            <person name="Niskanen T."/>
            <person name="Noordeloos M.E."/>
            <person name="Ohm R.A."/>
            <person name="Ortiz-Santana B."/>
            <person name="Ovrebo C."/>
            <person name="Racz N."/>
            <person name="Riley R."/>
            <person name="Savchenko A."/>
            <person name="Shiryaev A."/>
            <person name="Soop K."/>
            <person name="Spirin V."/>
            <person name="Szebenyi C."/>
            <person name="Tomsovsky M."/>
            <person name="Tulloss R.E."/>
            <person name="Uehling J."/>
            <person name="Grigoriev I.V."/>
            <person name="Vagvolgyi C."/>
            <person name="Papp T."/>
            <person name="Martin F.M."/>
            <person name="Miettinen O."/>
            <person name="Hibbett D.S."/>
            <person name="Nagy L.G."/>
        </authorList>
    </citation>
    <scope>NUCLEOTIDE SEQUENCE [LARGE SCALE GENOMIC DNA]</scope>
    <source>
        <strain evidence="3 4">FP101781</strain>
    </source>
</reference>
<organism evidence="3 4">
    <name type="scientific">Coprinellus micaceus</name>
    <name type="common">Glistening ink-cap mushroom</name>
    <name type="synonym">Coprinus micaceus</name>
    <dbReference type="NCBI Taxonomy" id="71717"/>
    <lineage>
        <taxon>Eukaryota</taxon>
        <taxon>Fungi</taxon>
        <taxon>Dikarya</taxon>
        <taxon>Basidiomycota</taxon>
        <taxon>Agaricomycotina</taxon>
        <taxon>Agaricomycetes</taxon>
        <taxon>Agaricomycetidae</taxon>
        <taxon>Agaricales</taxon>
        <taxon>Agaricineae</taxon>
        <taxon>Psathyrellaceae</taxon>
        <taxon>Coprinellus</taxon>
    </lineage>
</organism>
<evidence type="ECO:0000313" key="3">
    <source>
        <dbReference type="EMBL" id="TEB11081.1"/>
    </source>
</evidence>
<gene>
    <name evidence="3" type="ORF">FA13DRAFT_1748799</name>
</gene>
<dbReference type="AlphaFoldDB" id="A0A4Y7RQG9"/>